<comment type="caution">
    <text evidence="2">The sequence shown here is derived from an EMBL/GenBank/DDBJ whole genome shotgun (WGS) entry which is preliminary data.</text>
</comment>
<protein>
    <submittedName>
        <fullName evidence="2">Mrr restriction endonuclease-like protein</fullName>
    </submittedName>
</protein>
<dbReference type="EMBL" id="VNHM01000022">
    <property type="protein sequence ID" value="TYO92789.1"/>
    <property type="molecule type" value="Genomic_DNA"/>
</dbReference>
<keyword evidence="2" id="KW-0540">Nuclease</keyword>
<dbReference type="GO" id="GO:0004519">
    <property type="term" value="F:endonuclease activity"/>
    <property type="evidence" value="ECO:0007669"/>
    <property type="project" value="UniProtKB-KW"/>
</dbReference>
<evidence type="ECO:0000313" key="3">
    <source>
        <dbReference type="Proteomes" id="UP000323166"/>
    </source>
</evidence>
<keyword evidence="3" id="KW-1185">Reference proteome</keyword>
<reference evidence="2 3" key="1">
    <citation type="submission" date="2019-07" db="EMBL/GenBank/DDBJ databases">
        <title>Genomic Encyclopedia of Type Strains, Phase I: the one thousand microbial genomes (KMG-I) project.</title>
        <authorList>
            <person name="Kyrpides N."/>
        </authorList>
    </citation>
    <scope>NUCLEOTIDE SEQUENCE [LARGE SCALE GENOMIC DNA]</scope>
    <source>
        <strain evidence="2 3">DSM 6562</strain>
    </source>
</reference>
<name>A0A5S4ZMZ6_9FIRM</name>
<gene>
    <name evidence="2" type="ORF">LX24_02796</name>
</gene>
<accession>A0A5S4ZMZ6</accession>
<dbReference type="Pfam" id="PF14338">
    <property type="entry name" value="Mrr_N"/>
    <property type="match status" value="1"/>
</dbReference>
<evidence type="ECO:0000259" key="1">
    <source>
        <dbReference type="Pfam" id="PF14338"/>
    </source>
</evidence>
<proteinExistence type="predicted"/>
<sequence>MVEGNNAADVPAAFEILLEEIEAEIEFNNQIGAKLFESSDYKKIQAVLEHVEQLNAFRDKVVVLKREYLKINNQVNSYEINEEEKASASRRSLSRLPRGMRTPQEAYYQPILSVLVDMGGAAKMNDILTQVEIMMKGILKDVDYESLASAPDMPRWRNAAQWARQAMVQEGLLKADSPRGFWEISESGRKWLESKHPD</sequence>
<keyword evidence="2" id="KW-0255">Endonuclease</keyword>
<feature type="domain" description="Restriction system protein Mrr-like N-terminal" evidence="1">
    <location>
        <begin position="106"/>
        <end position="193"/>
    </location>
</feature>
<dbReference type="InterPro" id="IPR025745">
    <property type="entry name" value="Mrr-like_N_dom"/>
</dbReference>
<dbReference type="Proteomes" id="UP000323166">
    <property type="component" value="Unassembled WGS sequence"/>
</dbReference>
<organism evidence="2 3">
    <name type="scientific">Desulfallas thermosapovorans DSM 6562</name>
    <dbReference type="NCBI Taxonomy" id="1121431"/>
    <lineage>
        <taxon>Bacteria</taxon>
        <taxon>Bacillati</taxon>
        <taxon>Bacillota</taxon>
        <taxon>Clostridia</taxon>
        <taxon>Eubacteriales</taxon>
        <taxon>Desulfallaceae</taxon>
        <taxon>Desulfallas</taxon>
    </lineage>
</organism>
<evidence type="ECO:0000313" key="2">
    <source>
        <dbReference type="EMBL" id="TYO92789.1"/>
    </source>
</evidence>
<keyword evidence="2" id="KW-0378">Hydrolase</keyword>
<dbReference type="AlphaFoldDB" id="A0A5S4ZMZ6"/>